<keyword evidence="1" id="KW-0732">Signal</keyword>
<evidence type="ECO:0000313" key="2">
    <source>
        <dbReference type="EMBL" id="KAJ1913819.1"/>
    </source>
</evidence>
<feature type="signal peptide" evidence="1">
    <location>
        <begin position="1"/>
        <end position="21"/>
    </location>
</feature>
<feature type="non-terminal residue" evidence="2">
    <location>
        <position position="1"/>
    </location>
</feature>
<comment type="caution">
    <text evidence="2">The sequence shown here is derived from an EMBL/GenBank/DDBJ whole genome shotgun (WGS) entry which is preliminary data.</text>
</comment>
<gene>
    <name evidence="2" type="ORF">IWQ60_009061</name>
</gene>
<dbReference type="EMBL" id="JANBPT010000724">
    <property type="protein sequence ID" value="KAJ1913819.1"/>
    <property type="molecule type" value="Genomic_DNA"/>
</dbReference>
<dbReference type="Proteomes" id="UP001150569">
    <property type="component" value="Unassembled WGS sequence"/>
</dbReference>
<dbReference type="AlphaFoldDB" id="A0A9W7ZQH3"/>
<keyword evidence="3" id="KW-1185">Reference proteome</keyword>
<feature type="chain" id="PRO_5040718343" evidence="1">
    <location>
        <begin position="22"/>
        <end position="97"/>
    </location>
</feature>
<proteinExistence type="predicted"/>
<reference evidence="2" key="1">
    <citation type="submission" date="2022-07" db="EMBL/GenBank/DDBJ databases">
        <title>Phylogenomic reconstructions and comparative analyses of Kickxellomycotina fungi.</title>
        <authorList>
            <person name="Reynolds N.K."/>
            <person name="Stajich J.E."/>
            <person name="Barry K."/>
            <person name="Grigoriev I.V."/>
            <person name="Crous P."/>
            <person name="Smith M.E."/>
        </authorList>
    </citation>
    <scope>NUCLEOTIDE SEQUENCE</scope>
    <source>
        <strain evidence="2">RSA 861</strain>
    </source>
</reference>
<evidence type="ECO:0000256" key="1">
    <source>
        <dbReference type="SAM" id="SignalP"/>
    </source>
</evidence>
<sequence>FTLTSILIGIMLLLQLAVGLALPTLSTPPAGSVAGLPSIPTNAVASTGAFLDLKPSESTPTIVHLNRRILPLLAGAAIRSGAGKVIGAIGRKLFGKK</sequence>
<protein>
    <submittedName>
        <fullName evidence="2">Uncharacterized protein</fullName>
    </submittedName>
</protein>
<name>A0A9W7ZQH3_9FUNG</name>
<organism evidence="2 3">
    <name type="scientific">Tieghemiomyces parasiticus</name>
    <dbReference type="NCBI Taxonomy" id="78921"/>
    <lineage>
        <taxon>Eukaryota</taxon>
        <taxon>Fungi</taxon>
        <taxon>Fungi incertae sedis</taxon>
        <taxon>Zoopagomycota</taxon>
        <taxon>Kickxellomycotina</taxon>
        <taxon>Dimargaritomycetes</taxon>
        <taxon>Dimargaritales</taxon>
        <taxon>Dimargaritaceae</taxon>
        <taxon>Tieghemiomyces</taxon>
    </lineage>
</organism>
<evidence type="ECO:0000313" key="3">
    <source>
        <dbReference type="Proteomes" id="UP001150569"/>
    </source>
</evidence>
<accession>A0A9W7ZQH3</accession>